<protein>
    <submittedName>
        <fullName evidence="1">Uncharacterized protein</fullName>
    </submittedName>
</protein>
<sequence>MAEVSPNLVRYDDVEEASFLQNRLRSCPILHFSFTLCTLGLNC</sequence>
<name>A0A0E9TND4_ANGAN</name>
<proteinExistence type="predicted"/>
<dbReference type="EMBL" id="GBXM01053610">
    <property type="protein sequence ID" value="JAH54967.1"/>
    <property type="molecule type" value="Transcribed_RNA"/>
</dbReference>
<evidence type="ECO:0000313" key="1">
    <source>
        <dbReference type="EMBL" id="JAH54967.1"/>
    </source>
</evidence>
<reference evidence="1" key="1">
    <citation type="submission" date="2014-11" db="EMBL/GenBank/DDBJ databases">
        <authorList>
            <person name="Amaro Gonzalez C."/>
        </authorList>
    </citation>
    <scope>NUCLEOTIDE SEQUENCE</scope>
</reference>
<accession>A0A0E9TND4</accession>
<organism evidence="1">
    <name type="scientific">Anguilla anguilla</name>
    <name type="common">European freshwater eel</name>
    <name type="synonym">Muraena anguilla</name>
    <dbReference type="NCBI Taxonomy" id="7936"/>
    <lineage>
        <taxon>Eukaryota</taxon>
        <taxon>Metazoa</taxon>
        <taxon>Chordata</taxon>
        <taxon>Craniata</taxon>
        <taxon>Vertebrata</taxon>
        <taxon>Euteleostomi</taxon>
        <taxon>Actinopterygii</taxon>
        <taxon>Neopterygii</taxon>
        <taxon>Teleostei</taxon>
        <taxon>Anguilliformes</taxon>
        <taxon>Anguillidae</taxon>
        <taxon>Anguilla</taxon>
    </lineage>
</organism>
<reference evidence="1" key="2">
    <citation type="journal article" date="2015" name="Fish Shellfish Immunol.">
        <title>Early steps in the European eel (Anguilla anguilla)-Vibrio vulnificus interaction in the gills: Role of the RtxA13 toxin.</title>
        <authorList>
            <person name="Callol A."/>
            <person name="Pajuelo D."/>
            <person name="Ebbesson L."/>
            <person name="Teles M."/>
            <person name="MacKenzie S."/>
            <person name="Amaro C."/>
        </authorList>
    </citation>
    <scope>NUCLEOTIDE SEQUENCE</scope>
</reference>
<dbReference type="AlphaFoldDB" id="A0A0E9TND4"/>